<evidence type="ECO:0000313" key="21">
    <source>
        <dbReference type="Proteomes" id="UP000605361"/>
    </source>
</evidence>
<dbReference type="Pfam" id="PF02654">
    <property type="entry name" value="CobS"/>
    <property type="match status" value="1"/>
</dbReference>
<proteinExistence type="inferred from homology"/>
<feature type="transmembrane region" description="Helical" evidence="19">
    <location>
        <begin position="56"/>
        <end position="74"/>
    </location>
</feature>
<evidence type="ECO:0000256" key="9">
    <source>
        <dbReference type="ARBA" id="ARBA00022679"/>
    </source>
</evidence>
<comment type="catalytic activity">
    <reaction evidence="18 19">
        <text>alpha-ribazole 5'-phosphate + adenosylcob(III)inamide-GDP = adenosylcob(III)alamin 5'-phosphate + GMP + H(+)</text>
        <dbReference type="Rhea" id="RHEA:23560"/>
        <dbReference type="ChEBI" id="CHEBI:15378"/>
        <dbReference type="ChEBI" id="CHEBI:57918"/>
        <dbReference type="ChEBI" id="CHEBI:58115"/>
        <dbReference type="ChEBI" id="CHEBI:60487"/>
        <dbReference type="ChEBI" id="CHEBI:60493"/>
        <dbReference type="EC" id="2.7.8.26"/>
    </reaction>
</comment>
<dbReference type="GO" id="GO:0051073">
    <property type="term" value="F:adenosylcobinamide-GDP ribazoletransferase activity"/>
    <property type="evidence" value="ECO:0007669"/>
    <property type="project" value="UniProtKB-UniRule"/>
</dbReference>
<protein>
    <recommendedName>
        <fullName evidence="6 19">Adenosylcobinamide-GDP ribazoletransferase</fullName>
        <ecNumber evidence="5 19">2.7.8.26</ecNumber>
    </recommendedName>
    <alternativeName>
        <fullName evidence="16 19">Cobalamin synthase</fullName>
    </alternativeName>
    <alternativeName>
        <fullName evidence="15 19">Cobalamin-5'-phosphate synthase</fullName>
    </alternativeName>
</protein>
<dbReference type="RefSeq" id="WP_195901563.1">
    <property type="nucleotide sequence ID" value="NZ_JADOGI010000226.1"/>
</dbReference>
<evidence type="ECO:0000313" key="20">
    <source>
        <dbReference type="EMBL" id="MBF8192676.1"/>
    </source>
</evidence>
<gene>
    <name evidence="19" type="primary">cobS</name>
    <name evidence="20" type="ORF">ITP53_44755</name>
</gene>
<comment type="subcellular location">
    <subcellularLocation>
        <location evidence="2 19">Cell membrane</location>
        <topology evidence="2 19">Multi-pass membrane protein</topology>
    </subcellularLocation>
</comment>
<evidence type="ECO:0000256" key="11">
    <source>
        <dbReference type="ARBA" id="ARBA00022842"/>
    </source>
</evidence>
<evidence type="ECO:0000256" key="8">
    <source>
        <dbReference type="ARBA" id="ARBA00022573"/>
    </source>
</evidence>
<dbReference type="GO" id="GO:0008818">
    <property type="term" value="F:cobalamin 5'-phosphate synthase activity"/>
    <property type="evidence" value="ECO:0007669"/>
    <property type="project" value="UniProtKB-UniRule"/>
</dbReference>
<evidence type="ECO:0000256" key="12">
    <source>
        <dbReference type="ARBA" id="ARBA00022989"/>
    </source>
</evidence>
<comment type="caution">
    <text evidence="20">The sequence shown here is derived from an EMBL/GenBank/DDBJ whole genome shotgun (WGS) entry which is preliminary data.</text>
</comment>
<feature type="transmembrane region" description="Helical" evidence="19">
    <location>
        <begin position="108"/>
        <end position="126"/>
    </location>
</feature>
<comment type="similarity">
    <text evidence="4 19">Belongs to the CobS family.</text>
</comment>
<dbReference type="PANTHER" id="PTHR34148:SF1">
    <property type="entry name" value="ADENOSYLCOBINAMIDE-GDP RIBAZOLETRANSFERASE"/>
    <property type="match status" value="1"/>
</dbReference>
<feature type="transmembrane region" description="Helical" evidence="19">
    <location>
        <begin position="6"/>
        <end position="24"/>
    </location>
</feature>
<comment type="catalytic activity">
    <reaction evidence="17 19">
        <text>alpha-ribazole + adenosylcob(III)inamide-GDP = adenosylcob(III)alamin + GMP + H(+)</text>
        <dbReference type="Rhea" id="RHEA:16049"/>
        <dbReference type="ChEBI" id="CHEBI:10329"/>
        <dbReference type="ChEBI" id="CHEBI:15378"/>
        <dbReference type="ChEBI" id="CHEBI:18408"/>
        <dbReference type="ChEBI" id="CHEBI:58115"/>
        <dbReference type="ChEBI" id="CHEBI:60487"/>
        <dbReference type="EC" id="2.7.8.26"/>
    </reaction>
</comment>
<keyword evidence="10 19" id="KW-0812">Transmembrane</keyword>
<keyword evidence="7 19" id="KW-1003">Cell membrane</keyword>
<dbReference type="EC" id="2.7.8.26" evidence="5 19"/>
<dbReference type="Proteomes" id="UP000605361">
    <property type="component" value="Unassembled WGS sequence"/>
</dbReference>
<evidence type="ECO:0000256" key="2">
    <source>
        <dbReference type="ARBA" id="ARBA00004651"/>
    </source>
</evidence>
<keyword evidence="11 19" id="KW-0460">Magnesium</keyword>
<dbReference type="AlphaFoldDB" id="A0A931AGZ4"/>
<feature type="transmembrane region" description="Helical" evidence="19">
    <location>
        <begin position="31"/>
        <end position="50"/>
    </location>
</feature>
<keyword evidence="12 19" id="KW-1133">Transmembrane helix</keyword>
<evidence type="ECO:0000256" key="17">
    <source>
        <dbReference type="ARBA" id="ARBA00048623"/>
    </source>
</evidence>
<dbReference type="PANTHER" id="PTHR34148">
    <property type="entry name" value="ADENOSYLCOBINAMIDE-GDP RIBAZOLETRANSFERASE"/>
    <property type="match status" value="1"/>
</dbReference>
<evidence type="ECO:0000256" key="14">
    <source>
        <dbReference type="ARBA" id="ARBA00025228"/>
    </source>
</evidence>
<comment type="cofactor">
    <cofactor evidence="1 19">
        <name>Mg(2+)</name>
        <dbReference type="ChEBI" id="CHEBI:18420"/>
    </cofactor>
</comment>
<organism evidence="20 21">
    <name type="scientific">Nonomuraea cypriaca</name>
    <dbReference type="NCBI Taxonomy" id="1187855"/>
    <lineage>
        <taxon>Bacteria</taxon>
        <taxon>Bacillati</taxon>
        <taxon>Actinomycetota</taxon>
        <taxon>Actinomycetes</taxon>
        <taxon>Streptosporangiales</taxon>
        <taxon>Streptosporangiaceae</taxon>
        <taxon>Nonomuraea</taxon>
    </lineage>
</organism>
<reference evidence="20" key="1">
    <citation type="submission" date="2020-11" db="EMBL/GenBank/DDBJ databases">
        <title>Whole-genome analyses of Nonomuraea sp. K274.</title>
        <authorList>
            <person name="Veyisoglu A."/>
        </authorList>
    </citation>
    <scope>NUCLEOTIDE SEQUENCE</scope>
    <source>
        <strain evidence="20">K274</strain>
    </source>
</reference>
<evidence type="ECO:0000256" key="13">
    <source>
        <dbReference type="ARBA" id="ARBA00023136"/>
    </source>
</evidence>
<evidence type="ECO:0000256" key="1">
    <source>
        <dbReference type="ARBA" id="ARBA00001946"/>
    </source>
</evidence>
<evidence type="ECO:0000256" key="15">
    <source>
        <dbReference type="ARBA" id="ARBA00032605"/>
    </source>
</evidence>
<dbReference type="GO" id="GO:0009236">
    <property type="term" value="P:cobalamin biosynthetic process"/>
    <property type="evidence" value="ECO:0007669"/>
    <property type="project" value="UniProtKB-UniRule"/>
</dbReference>
<feature type="transmembrane region" description="Helical" evidence="19">
    <location>
        <begin position="210"/>
        <end position="232"/>
    </location>
</feature>
<sequence length="266" mass="26247">MSRSLLAYGLRFAVGTLSVFPVRVERVDREVAGRAMALAPAVGLVLGPVAGLPVLLPAPALLGAGLALGLLAVLTRGLHLDGLADLADGLGSGKPADQALEIMKKSDIGPFGVMALVFTLVIEVVALADAGFAALVTACVAGRLALTWACRPSVPAARPDGLGAMVAGTVRPSAPWLATLAALLTTTALGLLTIPAAVPPLSAGLGADPGFVAAVVPPLGLLAGLGAALLVLAHARRRLGGITGDVLGALVETATATALVVCALLA</sequence>
<keyword evidence="9 19" id="KW-0808">Transferase</keyword>
<name>A0A931AGZ4_9ACTN</name>
<evidence type="ECO:0000256" key="6">
    <source>
        <dbReference type="ARBA" id="ARBA00015850"/>
    </source>
</evidence>
<comment type="pathway">
    <text evidence="3 19">Cofactor biosynthesis; adenosylcobalamin biosynthesis; adenosylcobalamin from cob(II)yrinate a,c-diamide: step 7/7.</text>
</comment>
<evidence type="ECO:0000256" key="5">
    <source>
        <dbReference type="ARBA" id="ARBA00013200"/>
    </source>
</evidence>
<dbReference type="InterPro" id="IPR003805">
    <property type="entry name" value="CobS"/>
</dbReference>
<evidence type="ECO:0000256" key="16">
    <source>
        <dbReference type="ARBA" id="ARBA00032853"/>
    </source>
</evidence>
<keyword evidence="8 19" id="KW-0169">Cobalamin biosynthesis</keyword>
<keyword evidence="21" id="KW-1185">Reference proteome</keyword>
<dbReference type="GO" id="GO:0005886">
    <property type="term" value="C:plasma membrane"/>
    <property type="evidence" value="ECO:0007669"/>
    <property type="project" value="UniProtKB-SubCell"/>
</dbReference>
<evidence type="ECO:0000256" key="7">
    <source>
        <dbReference type="ARBA" id="ARBA00022475"/>
    </source>
</evidence>
<keyword evidence="13 19" id="KW-0472">Membrane</keyword>
<evidence type="ECO:0000256" key="18">
    <source>
        <dbReference type="ARBA" id="ARBA00049504"/>
    </source>
</evidence>
<accession>A0A931AGZ4</accession>
<evidence type="ECO:0000256" key="10">
    <source>
        <dbReference type="ARBA" id="ARBA00022692"/>
    </source>
</evidence>
<evidence type="ECO:0000256" key="19">
    <source>
        <dbReference type="HAMAP-Rule" id="MF_00719"/>
    </source>
</evidence>
<evidence type="ECO:0000256" key="4">
    <source>
        <dbReference type="ARBA" id="ARBA00010561"/>
    </source>
</evidence>
<comment type="function">
    <text evidence="14 19">Joins adenosylcobinamide-GDP and alpha-ribazole to generate adenosylcobalamin (Ado-cobalamin). Also synthesizes adenosylcobalamin 5'-phosphate from adenosylcobinamide-GDP and alpha-ribazole 5'-phosphate.</text>
</comment>
<feature type="transmembrane region" description="Helical" evidence="19">
    <location>
        <begin position="175"/>
        <end position="198"/>
    </location>
</feature>
<dbReference type="HAMAP" id="MF_00719">
    <property type="entry name" value="CobS"/>
    <property type="match status" value="1"/>
</dbReference>
<dbReference type="EMBL" id="JADOGI010000226">
    <property type="protein sequence ID" value="MBF8192676.1"/>
    <property type="molecule type" value="Genomic_DNA"/>
</dbReference>
<evidence type="ECO:0000256" key="3">
    <source>
        <dbReference type="ARBA" id="ARBA00004663"/>
    </source>
</evidence>